<gene>
    <name evidence="5" type="ORF">C5O00_02970</name>
</gene>
<dbReference type="InterPro" id="IPR055875">
    <property type="entry name" value="DUF7452"/>
</dbReference>
<feature type="domain" description="DUF7452" evidence="4">
    <location>
        <begin position="18"/>
        <end position="89"/>
    </location>
</feature>
<dbReference type="AlphaFoldDB" id="A0A2S0HU80"/>
<reference evidence="5 6" key="1">
    <citation type="submission" date="2018-02" db="EMBL/GenBank/DDBJ databases">
        <title>Genomic analysis of the strain RR4-38 isolated from a seawater recirculating aquaculture system.</title>
        <authorList>
            <person name="Kim Y.-S."/>
            <person name="Jang Y.H."/>
            <person name="Kim K.-H."/>
        </authorList>
    </citation>
    <scope>NUCLEOTIDE SEQUENCE [LARGE SCALE GENOMIC DNA]</scope>
    <source>
        <strain evidence="5 6">RR4-38</strain>
    </source>
</reference>
<evidence type="ECO:0000259" key="4">
    <source>
        <dbReference type="Pfam" id="PF24249"/>
    </source>
</evidence>
<dbReference type="Pfam" id="PF24249">
    <property type="entry name" value="DUF7452"/>
    <property type="match status" value="2"/>
</dbReference>
<dbReference type="InterPro" id="IPR026444">
    <property type="entry name" value="Secre_tail"/>
</dbReference>
<dbReference type="KEGG" id="aue:C5O00_02970"/>
<dbReference type="Pfam" id="PF18962">
    <property type="entry name" value="Por_Secre_tail"/>
    <property type="match status" value="1"/>
</dbReference>
<sequence>MKTIFTFLLVLATTFGVAQNSMFVHTATVANSSFNVTYIDHPDLNANPNANLVVSHNWNPVGSSGVYNDNVTGVWYDTFSQQWAIYNENPGVNIVPDSSYNVYYSTNTATITHIATVGNQGAIDSYTVLNSPLLNGNPNAHAVLTTYYNPNNQYNDTVYGFWYDDTLDRWIIYSEDGSTIPLGSAFFVAVNGADVQTMRHVAIPSNIFGNYTLIDHPVLNGDPNAVFVFGHNWGISGDPSNVIMDHNMGVWYDGSNWSIYTEDLSNMPDNATFDLLIYDETLGVTDNKVEGLYYGPNPVKDILDIRANDPITSVTIYNLLGQKLTKVAGDGNAIGINLSGYAAGTYFATVIVGNASETVKLIKQ</sequence>
<keyword evidence="6" id="KW-1185">Reference proteome</keyword>
<dbReference type="RefSeq" id="WP_105214805.1">
    <property type="nucleotide sequence ID" value="NZ_CP027062.1"/>
</dbReference>
<evidence type="ECO:0000313" key="6">
    <source>
        <dbReference type="Proteomes" id="UP000238442"/>
    </source>
</evidence>
<feature type="chain" id="PRO_5015423715" evidence="2">
    <location>
        <begin position="19"/>
        <end position="364"/>
    </location>
</feature>
<dbReference type="OrthoDB" id="1182336at2"/>
<proteinExistence type="predicted"/>
<dbReference type="EMBL" id="CP027062">
    <property type="protein sequence ID" value="AVI50185.1"/>
    <property type="molecule type" value="Genomic_DNA"/>
</dbReference>
<dbReference type="Proteomes" id="UP000238442">
    <property type="component" value="Chromosome"/>
</dbReference>
<evidence type="ECO:0000259" key="3">
    <source>
        <dbReference type="Pfam" id="PF18962"/>
    </source>
</evidence>
<dbReference type="NCBIfam" id="TIGR04183">
    <property type="entry name" value="Por_Secre_tail"/>
    <property type="match status" value="1"/>
</dbReference>
<evidence type="ECO:0000256" key="2">
    <source>
        <dbReference type="SAM" id="SignalP"/>
    </source>
</evidence>
<keyword evidence="1 2" id="KW-0732">Signal</keyword>
<organism evidence="5 6">
    <name type="scientific">Pukyongia salina</name>
    <dbReference type="NCBI Taxonomy" id="2094025"/>
    <lineage>
        <taxon>Bacteria</taxon>
        <taxon>Pseudomonadati</taxon>
        <taxon>Bacteroidota</taxon>
        <taxon>Flavobacteriia</taxon>
        <taxon>Flavobacteriales</taxon>
        <taxon>Flavobacteriaceae</taxon>
        <taxon>Pukyongia</taxon>
    </lineage>
</organism>
<protein>
    <submittedName>
        <fullName evidence="5">Uncharacterized protein</fullName>
    </submittedName>
</protein>
<accession>A0A2S0HU80</accession>
<feature type="signal peptide" evidence="2">
    <location>
        <begin position="1"/>
        <end position="18"/>
    </location>
</feature>
<feature type="domain" description="DUF7452" evidence="4">
    <location>
        <begin position="160"/>
        <end position="277"/>
    </location>
</feature>
<evidence type="ECO:0000313" key="5">
    <source>
        <dbReference type="EMBL" id="AVI50185.1"/>
    </source>
</evidence>
<feature type="domain" description="Secretion system C-terminal sorting" evidence="3">
    <location>
        <begin position="296"/>
        <end position="362"/>
    </location>
</feature>
<name>A0A2S0HU80_9FLAO</name>
<evidence type="ECO:0000256" key="1">
    <source>
        <dbReference type="ARBA" id="ARBA00022729"/>
    </source>
</evidence>